<accession>M0MSG8</accession>
<dbReference type="STRING" id="1227455.C449_01651"/>
<dbReference type="PANTHER" id="PTHR43376">
    <property type="entry name" value="OLIGOPEPTIDE TRANSPORT SYSTEM PERMEASE PROTEIN"/>
    <property type="match status" value="1"/>
</dbReference>
<feature type="transmembrane region" description="Helical" evidence="5">
    <location>
        <begin position="140"/>
        <end position="163"/>
    </location>
</feature>
<feature type="transmembrane region" description="Helical" evidence="5">
    <location>
        <begin position="12"/>
        <end position="29"/>
    </location>
</feature>
<keyword evidence="4 5" id="KW-0472">Membrane</keyword>
<feature type="transmembrane region" description="Helical" evidence="5">
    <location>
        <begin position="244"/>
        <end position="264"/>
    </location>
</feature>
<dbReference type="SUPFAM" id="SSF161098">
    <property type="entry name" value="MetI-like"/>
    <property type="match status" value="1"/>
</dbReference>
<keyword evidence="2 5" id="KW-0812">Transmembrane</keyword>
<dbReference type="RefSeq" id="WP_006076132.1">
    <property type="nucleotide sequence ID" value="NZ_AOMD01000005.1"/>
</dbReference>
<dbReference type="GO" id="GO:0005886">
    <property type="term" value="C:plasma membrane"/>
    <property type="evidence" value="ECO:0007669"/>
    <property type="project" value="UniProtKB-SubCell"/>
</dbReference>
<evidence type="ECO:0000313" key="7">
    <source>
        <dbReference type="EMBL" id="EMA47410.1"/>
    </source>
</evidence>
<comment type="caution">
    <text evidence="7">The sequence shown here is derived from an EMBL/GenBank/DDBJ whole genome shotgun (WGS) entry which is preliminary data.</text>
</comment>
<dbReference type="Gene3D" id="1.10.3720.10">
    <property type="entry name" value="MetI-like"/>
    <property type="match status" value="1"/>
</dbReference>
<dbReference type="CDD" id="cd06261">
    <property type="entry name" value="TM_PBP2"/>
    <property type="match status" value="1"/>
</dbReference>
<reference evidence="7 8" key="1">
    <citation type="journal article" date="2014" name="PLoS Genet.">
        <title>Phylogenetically driven sequencing of extremely halophilic archaea reveals strategies for static and dynamic osmo-response.</title>
        <authorList>
            <person name="Becker E.A."/>
            <person name="Seitzer P.M."/>
            <person name="Tritt A."/>
            <person name="Larsen D."/>
            <person name="Krusor M."/>
            <person name="Yao A.I."/>
            <person name="Wu D."/>
            <person name="Madern D."/>
            <person name="Eisen J.A."/>
            <person name="Darling A.E."/>
            <person name="Facciotti M.T."/>
        </authorList>
    </citation>
    <scope>NUCLEOTIDE SEQUENCE [LARGE SCALE GENOMIC DNA]</scope>
    <source>
        <strain evidence="7 8">DSM 5350</strain>
    </source>
</reference>
<evidence type="ECO:0000256" key="1">
    <source>
        <dbReference type="ARBA" id="ARBA00004141"/>
    </source>
</evidence>
<dbReference type="Proteomes" id="UP000011669">
    <property type="component" value="Unassembled WGS sequence"/>
</dbReference>
<dbReference type="PANTHER" id="PTHR43376:SF1">
    <property type="entry name" value="OLIGOPEPTIDE TRANSPORT SYSTEM PERMEASE PROTEIN"/>
    <property type="match status" value="1"/>
</dbReference>
<dbReference type="PROSITE" id="PS50928">
    <property type="entry name" value="ABC_TM1"/>
    <property type="match status" value="1"/>
</dbReference>
<dbReference type="PATRIC" id="fig|1227455.4.peg.342"/>
<feature type="transmembrane region" description="Helical" evidence="5">
    <location>
        <begin position="194"/>
        <end position="212"/>
    </location>
</feature>
<dbReference type="EMBL" id="AOMD01000005">
    <property type="protein sequence ID" value="EMA47410.1"/>
    <property type="molecule type" value="Genomic_DNA"/>
</dbReference>
<keyword evidence="5" id="KW-0813">Transport</keyword>
<protein>
    <submittedName>
        <fullName evidence="7">Binding-protein-dependent transport systems inner membrane component</fullName>
    </submittedName>
</protein>
<comment type="similarity">
    <text evidence="5">Belongs to the binding-protein-dependent transport system permease family.</text>
</comment>
<keyword evidence="8" id="KW-1185">Reference proteome</keyword>
<sequence>MNYYVERTIRALLTVWLVITLTFGMIRLLPGGPLVQLRAELSRQGYSASRINALIENYQNVQPDQPLYVQYFDYVTSLLQGDLGQSITNPNSVASIIGDALPWTMFIMITSVILIFAIAIVWGAVMAYREGSTFDMASSSVSILLGSMPFYVLAIGLVVLFSYKFQILPARYRTSPGVEAGLSVKFVVDALRHAALPIASLVITGAGLQALAMRGNSISVLGEDYVRVARLRGLSDRRISTRYVARNAILPMYTGFLTLIGFYFGGSPILEEVFTYPGIGYYLFQALENRDYPLMMGIFLVITIALVLSVYIADLTYGKIDPRIKSGESSEAY</sequence>
<dbReference type="GO" id="GO:0055085">
    <property type="term" value="P:transmembrane transport"/>
    <property type="evidence" value="ECO:0007669"/>
    <property type="project" value="InterPro"/>
</dbReference>
<dbReference type="InParanoid" id="M0MSG8"/>
<keyword evidence="3 5" id="KW-1133">Transmembrane helix</keyword>
<gene>
    <name evidence="7" type="ORF">C449_01651</name>
</gene>
<dbReference type="AlphaFoldDB" id="M0MSG8"/>
<organism evidence="7 8">
    <name type="scientific">Halococcus saccharolyticus DSM 5350</name>
    <dbReference type="NCBI Taxonomy" id="1227455"/>
    <lineage>
        <taxon>Archaea</taxon>
        <taxon>Methanobacteriati</taxon>
        <taxon>Methanobacteriota</taxon>
        <taxon>Stenosarchaea group</taxon>
        <taxon>Halobacteria</taxon>
        <taxon>Halobacteriales</taxon>
        <taxon>Halococcaceae</taxon>
        <taxon>Halococcus</taxon>
    </lineage>
</organism>
<feature type="domain" description="ABC transmembrane type-1" evidence="6">
    <location>
        <begin position="101"/>
        <end position="317"/>
    </location>
</feature>
<evidence type="ECO:0000259" key="6">
    <source>
        <dbReference type="PROSITE" id="PS50928"/>
    </source>
</evidence>
<evidence type="ECO:0000256" key="2">
    <source>
        <dbReference type="ARBA" id="ARBA00022692"/>
    </source>
</evidence>
<dbReference type="InterPro" id="IPR035906">
    <property type="entry name" value="MetI-like_sf"/>
</dbReference>
<dbReference type="Pfam" id="PF00528">
    <property type="entry name" value="BPD_transp_1"/>
    <property type="match status" value="1"/>
</dbReference>
<evidence type="ECO:0000256" key="5">
    <source>
        <dbReference type="RuleBase" id="RU363032"/>
    </source>
</evidence>
<proteinExistence type="inferred from homology"/>
<feature type="transmembrane region" description="Helical" evidence="5">
    <location>
        <begin position="103"/>
        <end position="128"/>
    </location>
</feature>
<evidence type="ECO:0000313" key="8">
    <source>
        <dbReference type="Proteomes" id="UP000011669"/>
    </source>
</evidence>
<dbReference type="OrthoDB" id="44105at2157"/>
<feature type="transmembrane region" description="Helical" evidence="5">
    <location>
        <begin position="292"/>
        <end position="313"/>
    </location>
</feature>
<evidence type="ECO:0000256" key="4">
    <source>
        <dbReference type="ARBA" id="ARBA00023136"/>
    </source>
</evidence>
<name>M0MSG8_9EURY</name>
<dbReference type="InterPro" id="IPR000515">
    <property type="entry name" value="MetI-like"/>
</dbReference>
<evidence type="ECO:0000256" key="3">
    <source>
        <dbReference type="ARBA" id="ARBA00022989"/>
    </source>
</evidence>
<comment type="subcellular location">
    <subcellularLocation>
        <location evidence="5">Cell membrane</location>
        <topology evidence="5">Multi-pass membrane protein</topology>
    </subcellularLocation>
    <subcellularLocation>
        <location evidence="1">Membrane</location>
        <topology evidence="1">Multi-pass membrane protein</topology>
    </subcellularLocation>
</comment>